<comment type="similarity">
    <text evidence="2">Belongs to the bacterial secretin family. GSP D subfamily.</text>
</comment>
<evidence type="ECO:0000259" key="13">
    <source>
        <dbReference type="Pfam" id="PF21305"/>
    </source>
</evidence>
<dbReference type="InterPro" id="IPR004845">
    <property type="entry name" value="T2SS_GspD_CS"/>
</dbReference>
<dbReference type="InterPro" id="IPR038591">
    <property type="entry name" value="NolW-like_sf"/>
</dbReference>
<dbReference type="Pfam" id="PF00263">
    <property type="entry name" value="Secretin"/>
    <property type="match status" value="1"/>
</dbReference>
<dbReference type="Proteomes" id="UP000345637">
    <property type="component" value="Unassembled WGS sequence"/>
</dbReference>
<keyword evidence="5" id="KW-0812">Transmembrane</keyword>
<dbReference type="GO" id="GO:0009279">
    <property type="term" value="C:cell outer membrane"/>
    <property type="evidence" value="ECO:0007669"/>
    <property type="project" value="UniProtKB-SubCell"/>
</dbReference>
<dbReference type="InterPro" id="IPR001775">
    <property type="entry name" value="GspD/PilQ"/>
</dbReference>
<reference evidence="14 15" key="1">
    <citation type="submission" date="2019-03" db="EMBL/GenBank/DDBJ databases">
        <authorList>
            <consortium name="Pathogen Informatics"/>
        </authorList>
    </citation>
    <scope>NUCLEOTIDE SEQUENCE [LARGE SCALE GENOMIC DNA]</scope>
    <source>
        <strain evidence="14 15">NCTC12998</strain>
    </source>
</reference>
<evidence type="ECO:0000256" key="8">
    <source>
        <dbReference type="ARBA" id="ARBA00023136"/>
    </source>
</evidence>
<dbReference type="PROSITE" id="PS00875">
    <property type="entry name" value="T2SP_D"/>
    <property type="match status" value="1"/>
</dbReference>
<dbReference type="FunFam" id="3.30.1370.120:FF:000002">
    <property type="entry name" value="General secretion pathway protein D"/>
    <property type="match status" value="1"/>
</dbReference>
<keyword evidence="4" id="KW-1134">Transmembrane beta strand</keyword>
<gene>
    <name evidence="14" type="primary">pulD_2</name>
    <name evidence="14" type="ORF">NCTC12998_03221</name>
</gene>
<dbReference type="InterPro" id="IPR013356">
    <property type="entry name" value="T2SS_GspD"/>
</dbReference>
<dbReference type="InterPro" id="IPR004846">
    <property type="entry name" value="T2SS/T3SS_dom"/>
</dbReference>
<accession>A0A485B140</accession>
<keyword evidence="9" id="KW-0998">Cell outer membrane</keyword>
<evidence type="ECO:0000313" key="15">
    <source>
        <dbReference type="Proteomes" id="UP000345637"/>
    </source>
</evidence>
<evidence type="ECO:0000259" key="11">
    <source>
        <dbReference type="Pfam" id="PF00263"/>
    </source>
</evidence>
<dbReference type="GO" id="GO:0042802">
    <property type="term" value="F:identical protein binding"/>
    <property type="evidence" value="ECO:0007669"/>
    <property type="project" value="UniProtKB-ARBA"/>
</dbReference>
<dbReference type="PANTHER" id="PTHR30332:SF24">
    <property type="entry name" value="SECRETIN GSPD-RELATED"/>
    <property type="match status" value="1"/>
</dbReference>
<keyword evidence="6" id="KW-0732">Signal</keyword>
<organism evidence="14 15">
    <name type="scientific">Raoultella planticola</name>
    <name type="common">Klebsiella planticola</name>
    <dbReference type="NCBI Taxonomy" id="575"/>
    <lineage>
        <taxon>Bacteria</taxon>
        <taxon>Pseudomonadati</taxon>
        <taxon>Pseudomonadota</taxon>
        <taxon>Gammaproteobacteria</taxon>
        <taxon>Enterobacterales</taxon>
        <taxon>Enterobacteriaceae</taxon>
        <taxon>Klebsiella/Raoultella group</taxon>
        <taxon>Raoultella</taxon>
    </lineage>
</organism>
<feature type="domain" description="GspD-like N0" evidence="13">
    <location>
        <begin position="33"/>
        <end position="102"/>
    </location>
</feature>
<dbReference type="InterPro" id="IPR005644">
    <property type="entry name" value="NolW-like"/>
</dbReference>
<dbReference type="InterPro" id="IPR049371">
    <property type="entry name" value="GspD-like_N0"/>
</dbReference>
<keyword evidence="7" id="KW-0653">Protein transport</keyword>
<feature type="domain" description="NolW-like" evidence="12">
    <location>
        <begin position="269"/>
        <end position="346"/>
    </location>
</feature>
<keyword evidence="8" id="KW-0472">Membrane</keyword>
<evidence type="ECO:0000256" key="2">
    <source>
        <dbReference type="ARBA" id="ARBA00006980"/>
    </source>
</evidence>
<evidence type="ECO:0000256" key="3">
    <source>
        <dbReference type="ARBA" id="ARBA00022448"/>
    </source>
</evidence>
<dbReference type="PANTHER" id="PTHR30332">
    <property type="entry name" value="PROBABLE GENERAL SECRETION PATHWAY PROTEIN D"/>
    <property type="match status" value="1"/>
</dbReference>
<dbReference type="PRINTS" id="PR00811">
    <property type="entry name" value="BCTERIALGSPD"/>
</dbReference>
<dbReference type="Gene3D" id="3.30.1370.120">
    <property type="match status" value="3"/>
</dbReference>
<evidence type="ECO:0000313" key="14">
    <source>
        <dbReference type="EMBL" id="VFS67045.1"/>
    </source>
</evidence>
<evidence type="ECO:0000256" key="6">
    <source>
        <dbReference type="ARBA" id="ARBA00022729"/>
    </source>
</evidence>
<comment type="subcellular location">
    <subcellularLocation>
        <location evidence="1 10">Cell outer membrane</location>
    </subcellularLocation>
</comment>
<sequence length="730" mass="78676">MAKTTIFRLIFTTLMIFSSLLFRPLHAEEFSASFKGTDIQEFINTVSKNLNKTVIIDPSVRGTITVRSYDMLNEEQYYQFFLSVLDVYGFAVINMNNGVLKVVRSKDAKTAAVPVASDAAPGEGDEVVTRVVPLTNVAARDLAPLLRQLNDNAGAGSVVHYEPSNVLLMTGRAAVIKRLLTIVERVDNAGDRSVVTVPLSWASAADVVKLVTELNKDTSKSALPGSMVANVVADERTNSVLVSGEPNSRQRIITMIKQLDRQQAVQGNTKVIYLKYAKAADLVEVLTGISSTLQSDKQSAKPVAALDKNIIIKAHGQTNALIVTAAPDVMNDLERVIAQLDIRRPQVLVEAIIAEVQDADGLNLGVQWANKNAGMTQFNNSGLPMSTVIAGANQYNKDGTVTTSLASALSSFNGIAAGFYQGNWAMLLTALSSSSKNDILATPSIVTLDNMEATFNVGQEVPVLSGSQTTSGDNIFNTVERKTVGIKLKVKPQINEGDSVLLEIEQEVSSVADSASSTSSDLGATFNTRTVNNAVLVGSGETVVVGGLLDKSVTDTADKVPLLGDIPVIGALFRSSSKKVSKRNLMLFIRPTIIRDRDSYRQASSGQYNAFNEAQTKQRGKENNEALLSDDRLHIYPQQDTVAFRQISAAIDAFNLGRQAMTPATESRPLLPFVYARAHNIVLLSDGAGLSGPLPAQHARSGRCWEARRSRMVRSPLNISPLKSLKSCCC</sequence>
<evidence type="ECO:0000256" key="10">
    <source>
        <dbReference type="RuleBase" id="RU004004"/>
    </source>
</evidence>
<dbReference type="InterPro" id="IPR050810">
    <property type="entry name" value="Bact_Secretion_Sys_Channel"/>
</dbReference>
<evidence type="ECO:0000256" key="5">
    <source>
        <dbReference type="ARBA" id="ARBA00022692"/>
    </source>
</evidence>
<name>A0A485B140_RAOPL</name>
<dbReference type="EMBL" id="CAADJE010000023">
    <property type="protein sequence ID" value="VFS67045.1"/>
    <property type="molecule type" value="Genomic_DNA"/>
</dbReference>
<dbReference type="GO" id="GO:0015627">
    <property type="term" value="C:type II protein secretion system complex"/>
    <property type="evidence" value="ECO:0007669"/>
    <property type="project" value="InterPro"/>
</dbReference>
<dbReference type="Pfam" id="PF21305">
    <property type="entry name" value="type_II_gspD_N0"/>
    <property type="match status" value="1"/>
</dbReference>
<keyword evidence="3 10" id="KW-0813">Transport</keyword>
<dbReference type="Pfam" id="PF03958">
    <property type="entry name" value="Secretin_N"/>
    <property type="match status" value="3"/>
</dbReference>
<dbReference type="AlphaFoldDB" id="A0A485B140"/>
<feature type="domain" description="NolW-like" evidence="12">
    <location>
        <begin position="129"/>
        <end position="191"/>
    </location>
</feature>
<evidence type="ECO:0000256" key="9">
    <source>
        <dbReference type="ARBA" id="ARBA00023237"/>
    </source>
</evidence>
<evidence type="ECO:0000259" key="12">
    <source>
        <dbReference type="Pfam" id="PF03958"/>
    </source>
</evidence>
<protein>
    <submittedName>
        <fullName evidence="14">Pullulanase secretion envelope pulD</fullName>
    </submittedName>
</protein>
<proteinExistence type="inferred from homology"/>
<dbReference type="NCBIfam" id="TIGR02517">
    <property type="entry name" value="type_II_gspD"/>
    <property type="match status" value="1"/>
</dbReference>
<feature type="domain" description="Type II/III secretion system secretin-like" evidence="11">
    <location>
        <begin position="430"/>
        <end position="595"/>
    </location>
</feature>
<dbReference type="GO" id="GO:0015628">
    <property type="term" value="P:protein secretion by the type II secretion system"/>
    <property type="evidence" value="ECO:0007669"/>
    <property type="project" value="InterPro"/>
</dbReference>
<evidence type="ECO:0000256" key="7">
    <source>
        <dbReference type="ARBA" id="ARBA00022927"/>
    </source>
</evidence>
<feature type="domain" description="NolW-like" evidence="12">
    <location>
        <begin position="195"/>
        <end position="264"/>
    </location>
</feature>
<evidence type="ECO:0000256" key="4">
    <source>
        <dbReference type="ARBA" id="ARBA00022452"/>
    </source>
</evidence>
<evidence type="ECO:0000256" key="1">
    <source>
        <dbReference type="ARBA" id="ARBA00004442"/>
    </source>
</evidence>